<dbReference type="Gene3D" id="3.90.1170.50">
    <property type="entry name" value="Aldehyde oxidase/xanthine dehydrogenase, a/b hammerhead"/>
    <property type="match status" value="1"/>
</dbReference>
<name>A0A1W1IE86_9LACT</name>
<dbReference type="EMBL" id="FWEY01000002">
    <property type="protein sequence ID" value="SLM51231.1"/>
    <property type="molecule type" value="Genomic_DNA"/>
</dbReference>
<dbReference type="InterPro" id="IPR046867">
    <property type="entry name" value="AldOxase/xan_DH_MoCoBD2"/>
</dbReference>
<protein>
    <submittedName>
        <fullName evidence="2">Aldehyde oxidase/xanthine dehydrogenase a/b hammerhead</fullName>
    </submittedName>
</protein>
<dbReference type="GO" id="GO:0016491">
    <property type="term" value="F:oxidoreductase activity"/>
    <property type="evidence" value="ECO:0007669"/>
    <property type="project" value="InterPro"/>
</dbReference>
<dbReference type="InterPro" id="IPR037165">
    <property type="entry name" value="AldOxase/xan_DH_Mopterin-bd_sf"/>
</dbReference>
<evidence type="ECO:0000313" key="2">
    <source>
        <dbReference type="EMBL" id="SLM51231.1"/>
    </source>
</evidence>
<dbReference type="Proteomes" id="UP000195985">
    <property type="component" value="Unassembled WGS sequence"/>
</dbReference>
<dbReference type="PANTHER" id="PTHR11908">
    <property type="entry name" value="XANTHINE DEHYDROGENASE"/>
    <property type="match status" value="1"/>
</dbReference>
<feature type="domain" description="Aldehyde oxidase/xanthine dehydrogenase a/b hammerhead" evidence="1">
    <location>
        <begin position="18"/>
        <end position="121"/>
    </location>
</feature>
<gene>
    <name evidence="2" type="ORF">TPAS_907</name>
</gene>
<evidence type="ECO:0000313" key="3">
    <source>
        <dbReference type="Proteomes" id="UP000195985"/>
    </source>
</evidence>
<dbReference type="SUPFAM" id="SSF56003">
    <property type="entry name" value="Molybdenum cofactor-binding domain"/>
    <property type="match status" value="1"/>
</dbReference>
<dbReference type="PANTHER" id="PTHR11908:SF157">
    <property type="entry name" value="XANTHINE DEHYDROGENASE SUBUNIT D-RELATED"/>
    <property type="match status" value="1"/>
</dbReference>
<organism evidence="2 3">
    <name type="scientific">Trichococcus pasteurii</name>
    <dbReference type="NCBI Taxonomy" id="43064"/>
    <lineage>
        <taxon>Bacteria</taxon>
        <taxon>Bacillati</taxon>
        <taxon>Bacillota</taxon>
        <taxon>Bacilli</taxon>
        <taxon>Lactobacillales</taxon>
        <taxon>Carnobacteriaceae</taxon>
        <taxon>Trichococcus</taxon>
    </lineage>
</organism>
<dbReference type="SUPFAM" id="SSF54665">
    <property type="entry name" value="CO dehydrogenase molybdoprotein N-domain-like"/>
    <property type="match status" value="1"/>
</dbReference>
<dbReference type="InterPro" id="IPR016208">
    <property type="entry name" value="Ald_Oxase/xanthine_DH-like"/>
</dbReference>
<dbReference type="Pfam" id="PF20256">
    <property type="entry name" value="MoCoBD_2"/>
    <property type="match status" value="1"/>
</dbReference>
<evidence type="ECO:0000259" key="1">
    <source>
        <dbReference type="SMART" id="SM01008"/>
    </source>
</evidence>
<dbReference type="AlphaFoldDB" id="A0A1W1IE86"/>
<dbReference type="InterPro" id="IPR000674">
    <property type="entry name" value="Ald_Oxase/Xan_DH_a/b"/>
</dbReference>
<accession>A0A1W1IE86</accession>
<dbReference type="Gene3D" id="3.30.365.10">
    <property type="entry name" value="Aldehyde oxidase/xanthine dehydrogenase, molybdopterin binding domain"/>
    <property type="match status" value="4"/>
</dbReference>
<dbReference type="GO" id="GO:0005506">
    <property type="term" value="F:iron ion binding"/>
    <property type="evidence" value="ECO:0007669"/>
    <property type="project" value="InterPro"/>
</dbReference>
<dbReference type="SMART" id="SM01008">
    <property type="entry name" value="Ald_Xan_dh_C"/>
    <property type="match status" value="1"/>
</dbReference>
<proteinExistence type="predicted"/>
<sequence>MENISKSIRRFDFDDKVEGKAKYCADLHPEGMLYARTLRSEVPRAKIRAVRLPDLPEGYTIIDHNDIPGKNIVPIVYEDQPFLAVDEVNYIGQPILLVVGAEKEIILDIIGKIEVDYELLPPILSIEDAMKQAGSFIFGDKPYFVGYEYAKGDPDAAIAQSVRVIEDELRTGYQEHVYIEPQAMLGSYDGERVSVYGSMQCPYYIHSGLKQALGWEDERVRVVQLPTGGGFGGKEEYPSIPGVHAALAAIKTGKPVQLLFDRPEDIRASTKRHPSIIRIKSHLDAEGRIIAREIDVKLDAGAYAGLSSVVLQRTIFSVCGVYGIPNLKVTGKAYATNNIVTGAFRGFGGPQAFFAIEMHMAHIATELGVDPLEWRRSYFLKKGDTSSTGGVFHSDIKLPEITEAVNRLSSYQEKHSAFGSDNSYWKGIGCSFFFHGCGFTGSGEAELLKSRVKLKKYADDTAGIFVSSTEIGQGALTTLRKIVSQTLEIPIEQVKLTYPDTADCPDSGPTVASRTVMIVGRLLQECAIEMKQRWTEETFEVVKDYVYPEHLSWDSEKLAGNAYPEYSWGANVVEVAVDPITYEVETKGVWAVYDIGTPIDEKIVQGQIEGGIVQGLGYAAMERLQTKEGKLLQDSLSEYLIPAAVDFPRIAFELIENPYAGGPFGAKGLGELPMIGAAPAFAAAVEQAIGKKIDRIPVTPEYIRELMT</sequence>
<dbReference type="Pfam" id="PF02738">
    <property type="entry name" value="MoCoBD_1"/>
    <property type="match status" value="1"/>
</dbReference>
<reference evidence="3" key="1">
    <citation type="submission" date="2016-04" db="EMBL/GenBank/DDBJ databases">
        <authorList>
            <person name="Strepis N."/>
        </authorList>
    </citation>
    <scope>NUCLEOTIDE SEQUENCE [LARGE SCALE GENOMIC DNA]</scope>
</reference>
<dbReference type="OrthoDB" id="9759099at2"/>
<dbReference type="RefSeq" id="WP_086942078.1">
    <property type="nucleotide sequence ID" value="NZ_FONM01000001.1"/>
</dbReference>
<dbReference type="Pfam" id="PF01315">
    <property type="entry name" value="Ald_Xan_dh_C"/>
    <property type="match status" value="1"/>
</dbReference>
<dbReference type="InterPro" id="IPR036856">
    <property type="entry name" value="Ald_Oxase/Xan_DH_a/b_sf"/>
</dbReference>
<dbReference type="STRING" id="43064.SAMN04488086_10194"/>
<dbReference type="InterPro" id="IPR008274">
    <property type="entry name" value="AldOxase/xan_DH_MoCoBD1"/>
</dbReference>
<keyword evidence="3" id="KW-1185">Reference proteome</keyword>